<feature type="compositionally biased region" description="Polar residues" evidence="2">
    <location>
        <begin position="144"/>
        <end position="157"/>
    </location>
</feature>
<dbReference type="Pfam" id="PF00348">
    <property type="entry name" value="polyprenyl_synt"/>
    <property type="match status" value="1"/>
</dbReference>
<protein>
    <submittedName>
        <fullName evidence="4">Decaprenyl-diphosphate synthase subunit 2-like</fullName>
    </submittedName>
</protein>
<accession>A0ABM1DTX0</accession>
<feature type="region of interest" description="Disordered" evidence="2">
    <location>
        <begin position="136"/>
        <end position="157"/>
    </location>
</feature>
<dbReference type="SUPFAM" id="SSF48576">
    <property type="entry name" value="Terpenoid synthases"/>
    <property type="match status" value="1"/>
</dbReference>
<keyword evidence="1" id="KW-0808">Transferase</keyword>
<comment type="similarity">
    <text evidence="1">Belongs to the FPP/GGPP synthase family.</text>
</comment>
<reference evidence="4" key="1">
    <citation type="submission" date="2025-08" db="UniProtKB">
        <authorList>
            <consortium name="RefSeq"/>
        </authorList>
    </citation>
    <scope>IDENTIFICATION</scope>
</reference>
<dbReference type="Gene3D" id="1.10.600.10">
    <property type="entry name" value="Farnesyl Diphosphate Synthase"/>
    <property type="match status" value="1"/>
</dbReference>
<name>A0ABM1DTX0_PRICU</name>
<sequence length="412" mass="45280">MCCLGGKAVSALRQWPYVSTCLRPLSLTLERHVHPTSAYFTSRRPLSLWGSSKTDDWNKAMSEAEKIVGYPTSYLSLRCLLSDEMSNVALHVRRLVGTKHPLLQTAKHLIYDGKNGLQTRGLIVLLMAKTAGRPSSDGYDKDLSNQQQQVNDASSGITERQRQLAEITEVIHTAYLIHKGVVNLDGLQAADGSCRDMEFGNKMAILSGDFLLASACRGLASLRNTKVVEMISTSIGHMMEAEFALSRDRLNNPLPSLDITIDTWQQTTFNASASLVANSCQSAVALVGHGEEVQTHAYEYGKNMGFAHQLHLDLQSFEEDDCGPASLHSAPTVFLQLESAGSSLLNQLCKVTEASAFNYRELKKQVSVSGALEKTKELRNFYSQRALNALNQFSKSDASRSLESIIKVMSNS</sequence>
<evidence type="ECO:0000313" key="4">
    <source>
        <dbReference type="RefSeq" id="XP_014663391.1"/>
    </source>
</evidence>
<dbReference type="InterPro" id="IPR000092">
    <property type="entry name" value="Polyprenyl_synt"/>
</dbReference>
<evidence type="ECO:0000256" key="1">
    <source>
        <dbReference type="RuleBase" id="RU004466"/>
    </source>
</evidence>
<dbReference type="GeneID" id="106806064"/>
<gene>
    <name evidence="4" type="primary">LOC106806064</name>
</gene>
<proteinExistence type="inferred from homology"/>
<dbReference type="RefSeq" id="XP_014663391.1">
    <property type="nucleotide sequence ID" value="XM_014807905.1"/>
</dbReference>
<dbReference type="PANTHER" id="PTHR12001:SF55">
    <property type="entry name" value="ALL TRANS-POLYPRENYL-DIPHOSPHATE SYNTHASE PDSS2"/>
    <property type="match status" value="1"/>
</dbReference>
<dbReference type="Proteomes" id="UP000695022">
    <property type="component" value="Unplaced"/>
</dbReference>
<dbReference type="PANTHER" id="PTHR12001">
    <property type="entry name" value="GERANYLGERANYL PYROPHOSPHATE SYNTHASE"/>
    <property type="match status" value="1"/>
</dbReference>
<evidence type="ECO:0000256" key="2">
    <source>
        <dbReference type="SAM" id="MobiDB-lite"/>
    </source>
</evidence>
<evidence type="ECO:0000313" key="3">
    <source>
        <dbReference type="Proteomes" id="UP000695022"/>
    </source>
</evidence>
<organism evidence="3 4">
    <name type="scientific">Priapulus caudatus</name>
    <name type="common">Priapulid worm</name>
    <dbReference type="NCBI Taxonomy" id="37621"/>
    <lineage>
        <taxon>Eukaryota</taxon>
        <taxon>Metazoa</taxon>
        <taxon>Ecdysozoa</taxon>
        <taxon>Scalidophora</taxon>
        <taxon>Priapulida</taxon>
        <taxon>Priapulimorpha</taxon>
        <taxon>Priapulimorphida</taxon>
        <taxon>Priapulidae</taxon>
        <taxon>Priapulus</taxon>
    </lineage>
</organism>
<dbReference type="InterPro" id="IPR008949">
    <property type="entry name" value="Isoprenoid_synthase_dom_sf"/>
</dbReference>
<keyword evidence="3" id="KW-1185">Reference proteome</keyword>